<dbReference type="EC" id="3.4.21.4" evidence="9"/>
<organism evidence="13 14">
    <name type="scientific">Clupea harengus</name>
    <name type="common">Atlantic herring</name>
    <dbReference type="NCBI Taxonomy" id="7950"/>
    <lineage>
        <taxon>Eukaryota</taxon>
        <taxon>Metazoa</taxon>
        <taxon>Chordata</taxon>
        <taxon>Craniata</taxon>
        <taxon>Vertebrata</taxon>
        <taxon>Euteleostomi</taxon>
        <taxon>Actinopterygii</taxon>
        <taxon>Neopterygii</taxon>
        <taxon>Teleostei</taxon>
        <taxon>Clupei</taxon>
        <taxon>Clupeiformes</taxon>
        <taxon>Clupeoidei</taxon>
        <taxon>Clupeidae</taxon>
        <taxon>Clupea</taxon>
    </lineage>
</organism>
<dbReference type="PANTHER" id="PTHR24264:SF15">
    <property type="entry name" value="RIKEN CDNA 2210010C04 GENE"/>
    <property type="match status" value="1"/>
</dbReference>
<dbReference type="InterPro" id="IPR050127">
    <property type="entry name" value="Serine_Proteases_S1"/>
</dbReference>
<keyword evidence="6 10" id="KW-0720">Serine protease</keyword>
<dbReference type="Pfam" id="PF00089">
    <property type="entry name" value="Trypsin"/>
    <property type="match status" value="1"/>
</dbReference>
<dbReference type="RefSeq" id="XP_012684967.2">
    <property type="nucleotide sequence ID" value="XM_012829513.3"/>
</dbReference>
<keyword evidence="4 10" id="KW-0645">Protease</keyword>
<dbReference type="InterPro" id="IPR043504">
    <property type="entry name" value="Peptidase_S1_PA_chymotrypsin"/>
</dbReference>
<evidence type="ECO:0000313" key="13">
    <source>
        <dbReference type="Proteomes" id="UP000515152"/>
    </source>
</evidence>
<keyword evidence="3" id="KW-0964">Secreted</keyword>
<name>A0A6P3VZJ2_CLUHA</name>
<dbReference type="SMART" id="SM00020">
    <property type="entry name" value="Tryp_SPc"/>
    <property type="match status" value="1"/>
</dbReference>
<dbReference type="PANTHER" id="PTHR24264">
    <property type="entry name" value="TRYPSIN-RELATED"/>
    <property type="match status" value="1"/>
</dbReference>
<evidence type="ECO:0000256" key="3">
    <source>
        <dbReference type="ARBA" id="ARBA00022525"/>
    </source>
</evidence>
<evidence type="ECO:0000256" key="2">
    <source>
        <dbReference type="ARBA" id="ARBA00007664"/>
    </source>
</evidence>
<dbReference type="GO" id="GO:0004252">
    <property type="term" value="F:serine-type endopeptidase activity"/>
    <property type="evidence" value="ECO:0007669"/>
    <property type="project" value="UniProtKB-EC"/>
</dbReference>
<dbReference type="PROSITE" id="PS00134">
    <property type="entry name" value="TRYPSIN_HIS"/>
    <property type="match status" value="1"/>
</dbReference>
<evidence type="ECO:0000256" key="4">
    <source>
        <dbReference type="ARBA" id="ARBA00022670"/>
    </source>
</evidence>
<dbReference type="OrthoDB" id="10012881at2759"/>
<dbReference type="AlphaFoldDB" id="A0A6P3VZJ2"/>
<dbReference type="InterPro" id="IPR001314">
    <property type="entry name" value="Peptidase_S1A"/>
</dbReference>
<feature type="chain" id="PRO_5028249776" description="trypsin" evidence="11">
    <location>
        <begin position="16"/>
        <end position="243"/>
    </location>
</feature>
<accession>A0A6P3VZJ2</accession>
<dbReference type="CDD" id="cd00190">
    <property type="entry name" value="Tryp_SPc"/>
    <property type="match status" value="1"/>
</dbReference>
<evidence type="ECO:0000256" key="5">
    <source>
        <dbReference type="ARBA" id="ARBA00022801"/>
    </source>
</evidence>
<comment type="subcellular location">
    <subcellularLocation>
        <location evidence="1">Secreted</location>
        <location evidence="1">Extracellular space</location>
    </subcellularLocation>
</comment>
<dbReference type="KEGG" id="char:105902000"/>
<evidence type="ECO:0000313" key="14">
    <source>
        <dbReference type="RefSeq" id="XP_012684967.2"/>
    </source>
</evidence>
<sequence>MKTLILLALLEVAWASDEKVVGGYECPRHSAPYQASLSDGYFHFCGGSLISSQWVVSAAHCYKSRIQVRLGEHSHSSNEGSEQFIDSAKIIKHPNYNDNTLDNDIMLIKLSRPAALNSYVQTVALPSRCPVADEGCMVSGWGNTITSGTAMPDRLQCLRQPIIDDRICKNAYPHLMTENMLCSGFMHGGASSCQGDSGGPLVCGGQLQGVVSWGYKCAMADHPSVYARVCRYNSWIQGVMNSN</sequence>
<dbReference type="PRINTS" id="PR00722">
    <property type="entry name" value="CHYMOTRYPSIN"/>
</dbReference>
<feature type="signal peptide" evidence="11">
    <location>
        <begin position="1"/>
        <end position="15"/>
    </location>
</feature>
<dbReference type="GeneID" id="105902000"/>
<dbReference type="PROSITE" id="PS00135">
    <property type="entry name" value="TRYPSIN_SER"/>
    <property type="match status" value="1"/>
</dbReference>
<dbReference type="Gene3D" id="2.40.10.10">
    <property type="entry name" value="Trypsin-like serine proteases"/>
    <property type="match status" value="2"/>
</dbReference>
<dbReference type="InterPro" id="IPR033116">
    <property type="entry name" value="TRYPSIN_SER"/>
</dbReference>
<evidence type="ECO:0000256" key="8">
    <source>
        <dbReference type="ARBA" id="ARBA00036320"/>
    </source>
</evidence>
<dbReference type="InterPro" id="IPR018114">
    <property type="entry name" value="TRYPSIN_HIS"/>
</dbReference>
<keyword evidence="11" id="KW-0732">Signal</keyword>
<dbReference type="GO" id="GO:0005615">
    <property type="term" value="C:extracellular space"/>
    <property type="evidence" value="ECO:0007669"/>
    <property type="project" value="TreeGrafter"/>
</dbReference>
<comment type="catalytic activity">
    <reaction evidence="8">
        <text>Preferential cleavage: Arg-|-Xaa, Lys-|-Xaa.</text>
        <dbReference type="EC" id="3.4.21.4"/>
    </reaction>
</comment>
<protein>
    <recommendedName>
        <fullName evidence="9">trypsin</fullName>
        <ecNumber evidence="9">3.4.21.4</ecNumber>
    </recommendedName>
</protein>
<dbReference type="SUPFAM" id="SSF50494">
    <property type="entry name" value="Trypsin-like serine proteases"/>
    <property type="match status" value="1"/>
</dbReference>
<evidence type="ECO:0000256" key="9">
    <source>
        <dbReference type="ARBA" id="ARBA00038868"/>
    </source>
</evidence>
<evidence type="ECO:0000259" key="12">
    <source>
        <dbReference type="PROSITE" id="PS50240"/>
    </source>
</evidence>
<dbReference type="GO" id="GO:0006508">
    <property type="term" value="P:proteolysis"/>
    <property type="evidence" value="ECO:0007669"/>
    <property type="project" value="UniProtKB-KW"/>
</dbReference>
<keyword evidence="13" id="KW-1185">Reference proteome</keyword>
<reference evidence="14" key="1">
    <citation type="submission" date="2025-08" db="UniProtKB">
        <authorList>
            <consortium name="RefSeq"/>
        </authorList>
    </citation>
    <scope>IDENTIFICATION</scope>
</reference>
<dbReference type="InterPro" id="IPR009003">
    <property type="entry name" value="Peptidase_S1_PA"/>
</dbReference>
<gene>
    <name evidence="14" type="primary">LOC105902000</name>
</gene>
<keyword evidence="5 10" id="KW-0378">Hydrolase</keyword>
<evidence type="ECO:0000256" key="10">
    <source>
        <dbReference type="RuleBase" id="RU363034"/>
    </source>
</evidence>
<dbReference type="FunFam" id="2.40.10.10:FF:000077">
    <property type="entry name" value="Predicted protein"/>
    <property type="match status" value="1"/>
</dbReference>
<evidence type="ECO:0000256" key="7">
    <source>
        <dbReference type="ARBA" id="ARBA00023157"/>
    </source>
</evidence>
<keyword evidence="7" id="KW-1015">Disulfide bond</keyword>
<evidence type="ECO:0000256" key="11">
    <source>
        <dbReference type="SAM" id="SignalP"/>
    </source>
</evidence>
<evidence type="ECO:0000256" key="6">
    <source>
        <dbReference type="ARBA" id="ARBA00022825"/>
    </source>
</evidence>
<proteinExistence type="inferred from homology"/>
<evidence type="ECO:0000256" key="1">
    <source>
        <dbReference type="ARBA" id="ARBA00004239"/>
    </source>
</evidence>
<feature type="domain" description="Peptidase S1" evidence="12">
    <location>
        <begin position="20"/>
        <end position="241"/>
    </location>
</feature>
<comment type="similarity">
    <text evidence="2">Belongs to the peptidase S1 family.</text>
</comment>
<dbReference type="Proteomes" id="UP000515152">
    <property type="component" value="Chromosome 19"/>
</dbReference>
<dbReference type="InterPro" id="IPR001254">
    <property type="entry name" value="Trypsin_dom"/>
</dbReference>
<dbReference type="PROSITE" id="PS50240">
    <property type="entry name" value="TRYPSIN_DOM"/>
    <property type="match status" value="1"/>
</dbReference>